<dbReference type="Ensembl" id="ENSEBUT00000025336.1">
    <property type="protein sequence ID" value="ENSEBUP00000024760.1"/>
    <property type="gene ID" value="ENSEBUG00000015285.1"/>
</dbReference>
<name>A0A8C4R411_EPTBU</name>
<feature type="compositionally biased region" description="Polar residues" evidence="1">
    <location>
        <begin position="167"/>
        <end position="179"/>
    </location>
</feature>
<feature type="compositionally biased region" description="Polar residues" evidence="1">
    <location>
        <begin position="193"/>
        <end position="202"/>
    </location>
</feature>
<proteinExistence type="predicted"/>
<evidence type="ECO:0000313" key="4">
    <source>
        <dbReference type="Proteomes" id="UP000694388"/>
    </source>
</evidence>
<evidence type="ECO:0000313" key="3">
    <source>
        <dbReference type="Ensembl" id="ENSEBUP00000024760.1"/>
    </source>
</evidence>
<evidence type="ECO:0000256" key="1">
    <source>
        <dbReference type="SAM" id="MobiDB-lite"/>
    </source>
</evidence>
<evidence type="ECO:0000259" key="2">
    <source>
        <dbReference type="Pfam" id="PF18717"/>
    </source>
</evidence>
<keyword evidence="4" id="KW-1185">Reference proteome</keyword>
<dbReference type="PANTHER" id="PTHR17609">
    <property type="entry name" value="HMG DOMAIN-CONTAINING PROTEIN 3"/>
    <property type="match status" value="1"/>
</dbReference>
<feature type="compositionally biased region" description="Low complexity" evidence="1">
    <location>
        <begin position="136"/>
        <end position="148"/>
    </location>
</feature>
<protein>
    <submittedName>
        <fullName evidence="3">HMG-box containing 3</fullName>
    </submittedName>
</protein>
<accession>A0A8C4R411</accession>
<dbReference type="InterPro" id="IPR040648">
    <property type="entry name" value="HMGXB3_CxC4"/>
</dbReference>
<reference evidence="3" key="2">
    <citation type="submission" date="2025-09" db="UniProtKB">
        <authorList>
            <consortium name="Ensembl"/>
        </authorList>
    </citation>
    <scope>IDENTIFICATION</scope>
</reference>
<sequence>MLLPRFFLKRIFTKLSYFRLPGVSCCCLISLPTLFVGSSSNLAYVQLVAVAGTNETTIPGSPVPSHPGKLTVGEANLVPSFSLSHTMPANQALPGRKVSQPPPSQKNRFLPPSLKSSQVQLPGLKSSAAQPPSLKSSSAQPPSFKSSPLQPLGLKSFSARPPGLRSSPGQLSGLRSNLRAQRGPKSDFASLGFESTTINDSTVARHREADTGQFATGTTGKSSRNHNRGSPFELGLPTCRGKGRCKTSGCNFVYMNRYKPAVCPKCGRNLRFSYHSTDSSQALSPEQSQLQCRSTLRLLRHTLQLPEAEADFASALARLASLPDLSFSSGIEADNLPSEQNGKDCSDSKLRFLPPQQACGLCGARLCDVPREVMNWDGECWLLTGCYLRKVSISTMRCQNSTCLALHTYQDIDNGLFNVGNRLIAGVDLLLRLRRGVKDGENPRVLASDLLLTTQELTGAKLTAQKREHLAETLTNGYWAFECLTVRDYNDMVCGVCGIAPKVEIGKRNPSCCLSLQSVEFTWPDNNSSIEFSSSEVNPEDFWHTMESVAIEQAFFPTSIAVTHFDAPIVAPFLPPLARAPMSIRAERDNEKLGIHSSPGGDEGDCETLLRSLQSGKLKVEDLRSYSWECLAQLCSFCDLPASTELSHEQLGNALRVLQKNSWTQESPGPGCTGGRMYKTCPHQVVTASKFLLGSETAKDHVDLLLASRHWPPVYISDIAGAAAKVTSMHFPLLAARLWGQRQGCLGDPTGTPPVLPMSIPELAENIYGEDEIEEPGEVREPDKHPITHSTTRYLLSPSSQNPLRSLQSCAELNAYATAVSENLAARHTAVDFDSPSHYFLFGRLVDFITSKEVVNVQISSVVANCQPGQVVIRDGLFRIAVAQIEPEAQPGDLNSDTRDVERAIVLSAEESGETSLMFRQTEDVDSREILITTEDGEQGFLTVVVAAGVAASNGDEFVDGNRCGTAAVALGFTPDGGSPFHL</sequence>
<dbReference type="PANTHER" id="PTHR17609:SF2">
    <property type="entry name" value="HMG DOMAIN-CONTAINING PROTEIN 3"/>
    <property type="match status" value="1"/>
</dbReference>
<dbReference type="Proteomes" id="UP000694388">
    <property type="component" value="Unplaced"/>
</dbReference>
<feature type="region of interest" description="Disordered" evidence="1">
    <location>
        <begin position="91"/>
        <end position="234"/>
    </location>
</feature>
<dbReference type="AlphaFoldDB" id="A0A8C4R411"/>
<dbReference type="OMA" id="SCWLVHP"/>
<dbReference type="Pfam" id="PF18717">
    <property type="entry name" value="CxC4"/>
    <property type="match status" value="1"/>
</dbReference>
<organism evidence="3 4">
    <name type="scientific">Eptatretus burgeri</name>
    <name type="common">Inshore hagfish</name>
    <dbReference type="NCBI Taxonomy" id="7764"/>
    <lineage>
        <taxon>Eukaryota</taxon>
        <taxon>Metazoa</taxon>
        <taxon>Chordata</taxon>
        <taxon>Craniata</taxon>
        <taxon>Vertebrata</taxon>
        <taxon>Cyclostomata</taxon>
        <taxon>Myxini</taxon>
        <taxon>Myxiniformes</taxon>
        <taxon>Myxinidae</taxon>
        <taxon>Eptatretinae</taxon>
        <taxon>Eptatretus</taxon>
    </lineage>
</organism>
<dbReference type="GeneTree" id="ENSGT00390000006983"/>
<feature type="compositionally biased region" description="Polar residues" evidence="1">
    <location>
        <begin position="213"/>
        <end position="222"/>
    </location>
</feature>
<feature type="domain" description="HMG" evidence="2">
    <location>
        <begin position="351"/>
        <end position="444"/>
    </location>
</feature>
<dbReference type="InterPro" id="IPR039598">
    <property type="entry name" value="HMGXB3"/>
</dbReference>
<reference evidence="3" key="1">
    <citation type="submission" date="2025-08" db="UniProtKB">
        <authorList>
            <consortium name="Ensembl"/>
        </authorList>
    </citation>
    <scope>IDENTIFICATION</scope>
</reference>